<name>A0A8C3JMP4_9CHAR</name>
<proteinExistence type="predicted"/>
<dbReference type="Ensembl" id="ENSCPGT00000012202.1">
    <property type="protein sequence ID" value="ENSCPGP00000011128.1"/>
    <property type="gene ID" value="ENSCPGG00000007942.1"/>
</dbReference>
<keyword evidence="3" id="KW-1185">Reference proteome</keyword>
<dbReference type="AlphaFoldDB" id="A0A8C3JMP4"/>
<feature type="region of interest" description="Disordered" evidence="1">
    <location>
        <begin position="57"/>
        <end position="100"/>
    </location>
</feature>
<dbReference type="Proteomes" id="UP000694419">
    <property type="component" value="Unplaced"/>
</dbReference>
<protein>
    <submittedName>
        <fullName evidence="2">Uncharacterized protein</fullName>
    </submittedName>
</protein>
<evidence type="ECO:0000313" key="2">
    <source>
        <dbReference type="Ensembl" id="ENSCPGP00000011128.1"/>
    </source>
</evidence>
<evidence type="ECO:0000313" key="3">
    <source>
        <dbReference type="Proteomes" id="UP000694419"/>
    </source>
</evidence>
<reference evidence="2" key="2">
    <citation type="submission" date="2025-09" db="UniProtKB">
        <authorList>
            <consortium name="Ensembl"/>
        </authorList>
    </citation>
    <scope>IDENTIFICATION</scope>
</reference>
<organism evidence="2 3">
    <name type="scientific">Calidris pygmaea</name>
    <name type="common">Spoon-billed sandpiper</name>
    <dbReference type="NCBI Taxonomy" id="425635"/>
    <lineage>
        <taxon>Eukaryota</taxon>
        <taxon>Metazoa</taxon>
        <taxon>Chordata</taxon>
        <taxon>Craniata</taxon>
        <taxon>Vertebrata</taxon>
        <taxon>Euteleostomi</taxon>
        <taxon>Archelosauria</taxon>
        <taxon>Archosauria</taxon>
        <taxon>Dinosauria</taxon>
        <taxon>Saurischia</taxon>
        <taxon>Theropoda</taxon>
        <taxon>Coelurosauria</taxon>
        <taxon>Aves</taxon>
        <taxon>Neognathae</taxon>
        <taxon>Neoaves</taxon>
        <taxon>Charadriiformes</taxon>
        <taxon>Scolopacidae</taxon>
        <taxon>Calidris</taxon>
    </lineage>
</organism>
<sequence length="127" mass="13954">FSPEFLPKFVSKQSLDHTKAYLRFMGQIYSFKELLSQRNSPACSSVSLGQEGLVKRDRKESTCPAMKTQKASWEKAPKAAKSTKAANHPTVKASFSAEKAPTKAAPEQQIVISVLVEGANLLDPWLS</sequence>
<evidence type="ECO:0000256" key="1">
    <source>
        <dbReference type="SAM" id="MobiDB-lite"/>
    </source>
</evidence>
<accession>A0A8C3JMP4</accession>
<reference evidence="2" key="1">
    <citation type="submission" date="2025-08" db="UniProtKB">
        <authorList>
            <consortium name="Ensembl"/>
        </authorList>
    </citation>
    <scope>IDENTIFICATION</scope>
</reference>